<feature type="non-terminal residue" evidence="2">
    <location>
        <position position="429"/>
    </location>
</feature>
<organism>
    <name type="scientific">Ixodes scapularis</name>
    <name type="common">Black-legged tick</name>
    <name type="synonym">Deer tick</name>
    <dbReference type="NCBI Taxonomy" id="6945"/>
    <lineage>
        <taxon>Eukaryota</taxon>
        <taxon>Metazoa</taxon>
        <taxon>Ecdysozoa</taxon>
        <taxon>Arthropoda</taxon>
        <taxon>Chelicerata</taxon>
        <taxon>Arachnida</taxon>
        <taxon>Acari</taxon>
        <taxon>Parasitiformes</taxon>
        <taxon>Ixodida</taxon>
        <taxon>Ixodoidea</taxon>
        <taxon>Ixodidae</taxon>
        <taxon>Ixodinae</taxon>
        <taxon>Ixodes</taxon>
    </lineage>
</organism>
<dbReference type="EC" id="2.3.1.85" evidence="2"/>
<gene>
    <name evidence="2" type="ORF">IscW_ISCW018176</name>
</gene>
<dbReference type="EMBL" id="ABJB010006870">
    <property type="status" value="NOT_ANNOTATED_CDS"/>
    <property type="molecule type" value="Genomic_DNA"/>
</dbReference>
<dbReference type="VEuPathDB" id="VectorBase:ISCI018176"/>
<dbReference type="GO" id="GO:0004312">
    <property type="term" value="F:fatty acid synthase activity"/>
    <property type="evidence" value="ECO:0007669"/>
    <property type="project" value="UniProtKB-EC"/>
</dbReference>
<dbReference type="HOGENOM" id="CLU_640261_0_0_1"/>
<evidence type="ECO:0000313" key="4">
    <source>
        <dbReference type="Proteomes" id="UP000001555"/>
    </source>
</evidence>
<keyword evidence="2" id="KW-0808">Transferase</keyword>
<dbReference type="EnsemblMetazoa" id="ISCW018176-RA">
    <property type="protein sequence ID" value="ISCW018176-PA"/>
    <property type="gene ID" value="ISCW018176"/>
</dbReference>
<dbReference type="PaxDb" id="6945-B7PEX2"/>
<sequence length="429" mass="46438">AGGVAMEGLEANVAPRRAMQQEPFLEEYQFMPYLDDEPAGRQCEAAVREYVEVCCNVARRVLESCGKNNAEISDVIGGVYEVPEQVLHKYLESLAENHGLLRVLASVQKEAESSAGSLVATVQSVLAAHKEDLERDLLNTALLEEDPLRHLLDVVVENTGVKKLKVLEMAADAGLFLLAPRVSALLSLSHILLKTDLTIAHPQPNILTEVQVPEDTKKVAWDVASPSRTALPDADLLVARAAAGSQALEALTDALAAQSREGGFVLLSLRTALTPAEMFLSTVGKVPLRVHSRDFVEAAFGKRGFRLVSLRSNNVSVLLLFRKRLATPAGAEKQAVIRVRSGGFGWVEEIKAKATEYQERPAGENVWLVAEDVGSSGVVGLTNCLRQETGGDHIRWAVYVAEANGSGSQAPRLWTEQAYLDMQSVGDLS</sequence>
<dbReference type="EMBL" id="DS698470">
    <property type="protein sequence ID" value="EEC05144.1"/>
    <property type="molecule type" value="Genomic_DNA"/>
</dbReference>
<feature type="domain" description="Fatty acid synthase pseudo-KR" evidence="1">
    <location>
        <begin position="344"/>
        <end position="419"/>
    </location>
</feature>
<keyword evidence="4" id="KW-1185">Reference proteome</keyword>
<dbReference type="Pfam" id="PF21149">
    <property type="entry name" value="FAS_pseudo-KR"/>
    <property type="match status" value="1"/>
</dbReference>
<protein>
    <submittedName>
        <fullName evidence="2 3">Fatty acid synthase, putative</fullName>
        <ecNumber evidence="2">2.3.1.85</ecNumber>
    </submittedName>
</protein>
<dbReference type="Gene3D" id="3.40.50.720">
    <property type="entry name" value="NAD(P)-binding Rossmann-like Domain"/>
    <property type="match status" value="1"/>
</dbReference>
<accession>B7PEX2</accession>
<dbReference type="EMBL" id="ABJB010537377">
    <property type="status" value="NOT_ANNOTATED_CDS"/>
    <property type="molecule type" value="Genomic_DNA"/>
</dbReference>
<proteinExistence type="predicted"/>
<evidence type="ECO:0000313" key="3">
    <source>
        <dbReference type="EnsemblMetazoa" id="ISCW018176-PA"/>
    </source>
</evidence>
<evidence type="ECO:0000259" key="1">
    <source>
        <dbReference type="Pfam" id="PF21149"/>
    </source>
</evidence>
<keyword evidence="2" id="KW-0012">Acyltransferase</keyword>
<dbReference type="STRING" id="6945.B7PEX2"/>
<dbReference type="InterPro" id="IPR029063">
    <property type="entry name" value="SAM-dependent_MTases_sf"/>
</dbReference>
<dbReference type="Proteomes" id="UP000001555">
    <property type="component" value="Unassembled WGS sequence"/>
</dbReference>
<feature type="non-terminal residue" evidence="2">
    <location>
        <position position="1"/>
    </location>
</feature>
<dbReference type="AlphaFoldDB" id="B7PEX2"/>
<dbReference type="EMBL" id="ABJB010398242">
    <property type="status" value="NOT_ANNOTATED_CDS"/>
    <property type="molecule type" value="Genomic_DNA"/>
</dbReference>
<reference evidence="2 4" key="1">
    <citation type="submission" date="2008-03" db="EMBL/GenBank/DDBJ databases">
        <title>Annotation of Ixodes scapularis.</title>
        <authorList>
            <consortium name="Ixodes scapularis Genome Project Consortium"/>
            <person name="Caler E."/>
            <person name="Hannick L.I."/>
            <person name="Bidwell S."/>
            <person name="Joardar V."/>
            <person name="Thiagarajan M."/>
            <person name="Amedeo P."/>
            <person name="Galinsky K.J."/>
            <person name="Schobel S."/>
            <person name="Inman J."/>
            <person name="Hostetler J."/>
            <person name="Miller J."/>
            <person name="Hammond M."/>
            <person name="Megy K."/>
            <person name="Lawson D."/>
            <person name="Kodira C."/>
            <person name="Sutton G."/>
            <person name="Meyer J."/>
            <person name="Hill C.A."/>
            <person name="Birren B."/>
            <person name="Nene V."/>
            <person name="Collins F."/>
            <person name="Alarcon-Chaidez F."/>
            <person name="Wikel S."/>
            <person name="Strausberg R."/>
        </authorList>
    </citation>
    <scope>NUCLEOTIDE SEQUENCE [LARGE SCALE GENOMIC DNA]</scope>
    <source>
        <strain evidence="4">Wikel</strain>
        <strain evidence="2">Wikel colony</strain>
    </source>
</reference>
<dbReference type="InterPro" id="IPR049391">
    <property type="entry name" value="FAS_pseudo-KR"/>
</dbReference>
<dbReference type="Gene3D" id="3.40.50.150">
    <property type="entry name" value="Vaccinia Virus protein VP39"/>
    <property type="match status" value="1"/>
</dbReference>
<reference evidence="3" key="2">
    <citation type="submission" date="2020-05" db="UniProtKB">
        <authorList>
            <consortium name="EnsemblMetazoa"/>
        </authorList>
    </citation>
    <scope>IDENTIFICATION</scope>
    <source>
        <strain evidence="3">wikel</strain>
    </source>
</reference>
<name>B7PEX2_IXOSC</name>
<dbReference type="VEuPathDB" id="VectorBase:ISCW018176"/>
<evidence type="ECO:0000313" key="2">
    <source>
        <dbReference type="EMBL" id="EEC05144.1"/>
    </source>
</evidence>